<evidence type="ECO:0000256" key="4">
    <source>
        <dbReference type="ARBA" id="ARBA00022729"/>
    </source>
</evidence>
<organism evidence="13 14">
    <name type="scientific">Protea cynaroides</name>
    <dbReference type="NCBI Taxonomy" id="273540"/>
    <lineage>
        <taxon>Eukaryota</taxon>
        <taxon>Viridiplantae</taxon>
        <taxon>Streptophyta</taxon>
        <taxon>Embryophyta</taxon>
        <taxon>Tracheophyta</taxon>
        <taxon>Spermatophyta</taxon>
        <taxon>Magnoliopsida</taxon>
        <taxon>Proteales</taxon>
        <taxon>Proteaceae</taxon>
        <taxon>Protea</taxon>
    </lineage>
</organism>
<dbReference type="Proteomes" id="UP001141806">
    <property type="component" value="Unassembled WGS sequence"/>
</dbReference>
<dbReference type="GO" id="GO:0016491">
    <property type="term" value="F:oxidoreductase activity"/>
    <property type="evidence" value="ECO:0007669"/>
    <property type="project" value="UniProtKB-KW"/>
</dbReference>
<accession>A0A9Q0L030</accession>
<comment type="subcellular location">
    <subcellularLocation>
        <location evidence="2">Cell membrane</location>
        <topology evidence="2">Lipid-anchor</topology>
    </subcellularLocation>
</comment>
<reference evidence="13" key="1">
    <citation type="journal article" date="2023" name="Plant J.">
        <title>The genome of the king protea, Protea cynaroides.</title>
        <authorList>
            <person name="Chang J."/>
            <person name="Duong T.A."/>
            <person name="Schoeman C."/>
            <person name="Ma X."/>
            <person name="Roodt D."/>
            <person name="Barker N."/>
            <person name="Li Z."/>
            <person name="Van de Peer Y."/>
            <person name="Mizrachi E."/>
        </authorList>
    </citation>
    <scope>NUCLEOTIDE SEQUENCE</scope>
    <source>
        <tissue evidence="13">Young leaves</tissue>
    </source>
</reference>
<comment type="cofactor">
    <cofactor evidence="1">
        <name>pyrroloquinoline quinone</name>
        <dbReference type="ChEBI" id="CHEBI:58442"/>
    </cofactor>
</comment>
<evidence type="ECO:0000256" key="1">
    <source>
        <dbReference type="ARBA" id="ARBA00001931"/>
    </source>
</evidence>
<dbReference type="OrthoDB" id="10266706at2759"/>
<protein>
    <recommendedName>
        <fullName evidence="12">Glucose/Sorbosone dehydrogenase domain-containing protein</fullName>
    </recommendedName>
</protein>
<dbReference type="InterPro" id="IPR011042">
    <property type="entry name" value="6-blade_b-propeller_TolB-like"/>
</dbReference>
<evidence type="ECO:0000256" key="9">
    <source>
        <dbReference type="ARBA" id="ARBA00023288"/>
    </source>
</evidence>
<keyword evidence="7" id="KW-0472">Membrane</keyword>
<evidence type="ECO:0000256" key="3">
    <source>
        <dbReference type="ARBA" id="ARBA00022475"/>
    </source>
</evidence>
<feature type="signal peptide" evidence="11">
    <location>
        <begin position="1"/>
        <end position="23"/>
    </location>
</feature>
<dbReference type="PANTHER" id="PTHR19328">
    <property type="entry name" value="HEDGEHOG-INTERACTING PROTEIN"/>
    <property type="match status" value="1"/>
</dbReference>
<keyword evidence="4 11" id="KW-0732">Signal</keyword>
<dbReference type="PANTHER" id="PTHR19328:SF13">
    <property type="entry name" value="HIPL1 PROTEIN"/>
    <property type="match status" value="1"/>
</dbReference>
<dbReference type="GO" id="GO:0005886">
    <property type="term" value="C:plasma membrane"/>
    <property type="evidence" value="ECO:0007669"/>
    <property type="project" value="UniProtKB-SubCell"/>
</dbReference>
<evidence type="ECO:0000313" key="14">
    <source>
        <dbReference type="Proteomes" id="UP001141806"/>
    </source>
</evidence>
<evidence type="ECO:0000256" key="8">
    <source>
        <dbReference type="ARBA" id="ARBA00023180"/>
    </source>
</evidence>
<comment type="similarity">
    <text evidence="10">Belongs to the PQQ oxidoreductase GdhB family.</text>
</comment>
<keyword evidence="6" id="KW-0560">Oxidoreductase</keyword>
<evidence type="ECO:0000256" key="6">
    <source>
        <dbReference type="ARBA" id="ARBA00023002"/>
    </source>
</evidence>
<proteinExistence type="inferred from homology"/>
<dbReference type="InterPro" id="IPR011041">
    <property type="entry name" value="Quinoprot_gluc/sorb_DH_b-prop"/>
</dbReference>
<comment type="caution">
    <text evidence="13">The sequence shown here is derived from an EMBL/GenBank/DDBJ whole genome shotgun (WGS) entry which is preliminary data.</text>
</comment>
<evidence type="ECO:0000313" key="13">
    <source>
        <dbReference type="EMBL" id="KAJ4979401.1"/>
    </source>
</evidence>
<feature type="chain" id="PRO_5040261236" description="Glucose/Sorbosone dehydrogenase domain-containing protein" evidence="11">
    <location>
        <begin position="24"/>
        <end position="718"/>
    </location>
</feature>
<evidence type="ECO:0000259" key="12">
    <source>
        <dbReference type="Pfam" id="PF07995"/>
    </source>
</evidence>
<dbReference type="SUPFAM" id="SSF50952">
    <property type="entry name" value="Soluble quinoprotein glucose dehydrogenase"/>
    <property type="match status" value="1"/>
</dbReference>
<dbReference type="Gene3D" id="2.120.10.30">
    <property type="entry name" value="TolB, C-terminal domain"/>
    <property type="match status" value="1"/>
</dbReference>
<evidence type="ECO:0000256" key="11">
    <source>
        <dbReference type="SAM" id="SignalP"/>
    </source>
</evidence>
<keyword evidence="8" id="KW-0325">Glycoprotein</keyword>
<keyword evidence="14" id="KW-1185">Reference proteome</keyword>
<feature type="domain" description="Glucose/Sorbosone dehydrogenase" evidence="12">
    <location>
        <begin position="264"/>
        <end position="505"/>
    </location>
</feature>
<gene>
    <name evidence="13" type="ORF">NE237_010181</name>
</gene>
<evidence type="ECO:0000256" key="10">
    <source>
        <dbReference type="ARBA" id="ARBA00061483"/>
    </source>
</evidence>
<dbReference type="Pfam" id="PF07995">
    <property type="entry name" value="GSDH"/>
    <property type="match status" value="1"/>
</dbReference>
<keyword evidence="5" id="KW-0634">PQQ</keyword>
<evidence type="ECO:0000256" key="7">
    <source>
        <dbReference type="ARBA" id="ARBA00023136"/>
    </source>
</evidence>
<dbReference type="EMBL" id="JAMYWD010000002">
    <property type="protein sequence ID" value="KAJ4979401.1"/>
    <property type="molecule type" value="Genomic_DNA"/>
</dbReference>
<keyword evidence="9" id="KW-0449">Lipoprotein</keyword>
<dbReference type="InterPro" id="IPR012938">
    <property type="entry name" value="Glc/Sorbosone_DH"/>
</dbReference>
<keyword evidence="3" id="KW-1003">Cell membrane</keyword>
<dbReference type="FunFam" id="2.120.10.30:FF:000067">
    <property type="entry name" value="HHIP-like 1"/>
    <property type="match status" value="1"/>
</dbReference>
<evidence type="ECO:0000256" key="2">
    <source>
        <dbReference type="ARBA" id="ARBA00004193"/>
    </source>
</evidence>
<evidence type="ECO:0000256" key="5">
    <source>
        <dbReference type="ARBA" id="ARBA00022891"/>
    </source>
</evidence>
<dbReference type="AlphaFoldDB" id="A0A9Q0L030"/>
<name>A0A9Q0L030_9MAGN</name>
<sequence length="718" mass="78479">MDRVLDILVLFPLLLLLLHPSSSYPLCTNSWAPITPKTQLTFCSYNGSSCCDYYKDSKLQKKFLSMNISDHACASLMKSILCASCDPFSAELFTIDSGTRSVPVLCNSTVSKGSYQSNTANDFSGTVWDTCNNVTMLNSPFASSIQGSARKKTSSHTSSKLSTFSSSKNEFSSVFGGSSGNDSVCFNGEPVSFKNTEIQPVPDGLCLEKIGNGSYINLAPHPDGSNRIFLSDLNGRIWLTSVPDVGSGGTLELDQLNPFLDISNIVYSGTDYGMMGMAFHPNFVNNGRFFVSFNCDKTQWPGCTGECSCNTQSKCDPSHLGFDSGSGPCQFYSIVSEFTANSTSTTQTLSLLEERGNPTEVRRIFSMGLPFEAHHGGQILFGPTDGYLYFMMGDGGKDDDPYNFAQNKQALLGKIMRLDVDNFPSAEEITSLGLWGNYSIPKDNPVYQDPTLLPEIWALGFRNPWRCSFDAIRPSYFLCSDDGVNRYEEVNIITKGGNYGWRVYEGPYTFNPPSPEPGGITAASSINAIFPVMGFHFSEVNQNDGSAAIMAGYFYRSMTEPTLYGRFLYADFYGNDMFVGTETPENSGNFTYNHTAFGCADDSPMDCGFTGGVPALGYIFSFGEDNKKDVSVLTSNGVFRVVQRSRCNNAFSRSIDVGIPAPSPSHISSSGTQLRRQPFDLGALFFLLLIMLESGSTQSMLGVEMKGTRKVLLYVAQP</sequence>